<comment type="caution">
    <text evidence="1">The sequence shown here is derived from an EMBL/GenBank/DDBJ whole genome shotgun (WGS) entry which is preliminary data.</text>
</comment>
<name>A0ACC1MD40_9HYPO</name>
<protein>
    <submittedName>
        <fullName evidence="1">Uncharacterized protein</fullName>
    </submittedName>
</protein>
<keyword evidence="2" id="KW-1185">Reference proteome</keyword>
<organism evidence="1 2">
    <name type="scientific">Zarea fungicola</name>
    <dbReference type="NCBI Taxonomy" id="93591"/>
    <lineage>
        <taxon>Eukaryota</taxon>
        <taxon>Fungi</taxon>
        <taxon>Dikarya</taxon>
        <taxon>Ascomycota</taxon>
        <taxon>Pezizomycotina</taxon>
        <taxon>Sordariomycetes</taxon>
        <taxon>Hypocreomycetidae</taxon>
        <taxon>Hypocreales</taxon>
        <taxon>Cordycipitaceae</taxon>
        <taxon>Zarea</taxon>
    </lineage>
</organism>
<sequence>MNLSYPKRSLVTLDPDPDCYLPVDDEDWDSGFSQPSDAVPLRLSSQIHIGRFARFAHAVPLLSQAIYRSDEDRHNTAQLRRTILSLIHLGEVEEMSDKVLFCTLNAVSYLAVFVLDNPTSKGTEPQPTDLVASPETLAAIQHAIKLMMQEAARESCHKLSPFVLHMMYRALTVCLRLRHAAPVELDVEKSIEVLKRGLECFKARWLVAGNTLELDNYFFMDV</sequence>
<dbReference type="EMBL" id="JANJQO010003671">
    <property type="protein sequence ID" value="KAJ2957205.1"/>
    <property type="molecule type" value="Genomic_DNA"/>
</dbReference>
<gene>
    <name evidence="1" type="ORF">NQ176_g11263</name>
</gene>
<dbReference type="Proteomes" id="UP001143910">
    <property type="component" value="Unassembled WGS sequence"/>
</dbReference>
<reference evidence="1" key="1">
    <citation type="submission" date="2022-08" db="EMBL/GenBank/DDBJ databases">
        <title>Genome Sequence of Lecanicillium fungicola.</title>
        <authorList>
            <person name="Buettner E."/>
        </authorList>
    </citation>
    <scope>NUCLEOTIDE SEQUENCE</scope>
    <source>
        <strain evidence="1">Babe33</strain>
    </source>
</reference>
<evidence type="ECO:0000313" key="2">
    <source>
        <dbReference type="Proteomes" id="UP001143910"/>
    </source>
</evidence>
<proteinExistence type="predicted"/>
<accession>A0ACC1MD40</accession>
<evidence type="ECO:0000313" key="1">
    <source>
        <dbReference type="EMBL" id="KAJ2957205.1"/>
    </source>
</evidence>